<organism evidence="4 5">
    <name type="scientific">Fusarium sarcochroum</name>
    <dbReference type="NCBI Taxonomy" id="1208366"/>
    <lineage>
        <taxon>Eukaryota</taxon>
        <taxon>Fungi</taxon>
        <taxon>Dikarya</taxon>
        <taxon>Ascomycota</taxon>
        <taxon>Pezizomycotina</taxon>
        <taxon>Sordariomycetes</taxon>
        <taxon>Hypocreomycetidae</taxon>
        <taxon>Hypocreales</taxon>
        <taxon>Nectriaceae</taxon>
        <taxon>Fusarium</taxon>
        <taxon>Fusarium lateritium species complex</taxon>
    </lineage>
</organism>
<dbReference type="GO" id="GO:0016787">
    <property type="term" value="F:hydrolase activity"/>
    <property type="evidence" value="ECO:0007669"/>
    <property type="project" value="UniProtKB-KW"/>
</dbReference>
<name>A0A8H4WTI6_9HYPO</name>
<dbReference type="Gene3D" id="3.40.50.1820">
    <property type="entry name" value="alpha/beta hydrolase"/>
    <property type="match status" value="1"/>
</dbReference>
<feature type="domain" description="AB hydrolase-1" evidence="3">
    <location>
        <begin position="30"/>
        <end position="152"/>
    </location>
</feature>
<comment type="similarity">
    <text evidence="2">Belongs to the AB hydrolase superfamily. Epoxide hydrolase family.</text>
</comment>
<evidence type="ECO:0000313" key="5">
    <source>
        <dbReference type="Proteomes" id="UP000622797"/>
    </source>
</evidence>
<dbReference type="EMBL" id="JABEXW010001010">
    <property type="protein sequence ID" value="KAF4949430.1"/>
    <property type="molecule type" value="Genomic_DNA"/>
</dbReference>
<protein>
    <recommendedName>
        <fullName evidence="3">AB hydrolase-1 domain-containing protein</fullName>
    </recommendedName>
</protein>
<dbReference type="SUPFAM" id="SSF53474">
    <property type="entry name" value="alpha/beta-Hydrolases"/>
    <property type="match status" value="1"/>
</dbReference>
<accession>A0A8H4WTI6</accession>
<dbReference type="Pfam" id="PF00561">
    <property type="entry name" value="Abhydrolase_1"/>
    <property type="match status" value="1"/>
</dbReference>
<dbReference type="InterPro" id="IPR000073">
    <property type="entry name" value="AB_hydrolase_1"/>
</dbReference>
<dbReference type="PRINTS" id="PR00111">
    <property type="entry name" value="ABHYDROLASE"/>
</dbReference>
<dbReference type="OrthoDB" id="408373at2759"/>
<dbReference type="InterPro" id="IPR029058">
    <property type="entry name" value="AB_hydrolase_fold"/>
</dbReference>
<gene>
    <name evidence="4" type="ORF">FSARC_13483</name>
</gene>
<evidence type="ECO:0000256" key="1">
    <source>
        <dbReference type="ARBA" id="ARBA00022801"/>
    </source>
</evidence>
<evidence type="ECO:0000313" key="4">
    <source>
        <dbReference type="EMBL" id="KAF4949430.1"/>
    </source>
</evidence>
<keyword evidence="5" id="KW-1185">Reference proteome</keyword>
<reference evidence="4" key="2">
    <citation type="submission" date="2020-05" db="EMBL/GenBank/DDBJ databases">
        <authorList>
            <person name="Kim H.-S."/>
            <person name="Proctor R.H."/>
            <person name="Brown D.W."/>
        </authorList>
    </citation>
    <scope>NUCLEOTIDE SEQUENCE</scope>
    <source>
        <strain evidence="4">NRRL 20472</strain>
    </source>
</reference>
<dbReference type="InterPro" id="IPR000639">
    <property type="entry name" value="Epox_hydrolase-like"/>
</dbReference>
<reference evidence="4" key="1">
    <citation type="journal article" date="2020" name="BMC Genomics">
        <title>Correction to: Identification and distribution of gene clusters required for synthesis of sphingolipid metabolism inhibitors in diverse species of the filamentous fungus Fusarium.</title>
        <authorList>
            <person name="Kim H.S."/>
            <person name="Lohmar J.M."/>
            <person name="Busman M."/>
            <person name="Brown D.W."/>
            <person name="Naumann T.A."/>
            <person name="Divon H.H."/>
            <person name="Lysoe E."/>
            <person name="Uhlig S."/>
            <person name="Proctor R.H."/>
        </authorList>
    </citation>
    <scope>NUCLEOTIDE SEQUENCE</scope>
    <source>
        <strain evidence="4">NRRL 20472</strain>
    </source>
</reference>
<evidence type="ECO:0000259" key="3">
    <source>
        <dbReference type="Pfam" id="PF00561"/>
    </source>
</evidence>
<sequence>MDRAFYTAALDNGVSIAYTDTRPDGNEKGVIVLIHGFPQTSYQFRKVIGPISSAGYRVITPDYRGAGSSHRTQTGFTKTAMAADIVGLLDHLGIKDPVHIVGHDIGGMIAYAFASRFASRTKSVVWGECPLPGTQAHEDTWKEHGVLHFHFWFHSVLDLPEALVSGREEIYLGHFYDKLSYNSSAISQEDLDYYVKMYSRPGALRCGFNVYREFGRDSEENRDWIAKNGKCKVRALGLNGGECQFSEVAEQMMEEVHEKGTFSVAKVPKSGHWIAEENPEEFVRAVLEFVGKES</sequence>
<dbReference type="PANTHER" id="PTHR43329">
    <property type="entry name" value="EPOXIDE HYDROLASE"/>
    <property type="match status" value="1"/>
</dbReference>
<keyword evidence="1" id="KW-0378">Hydrolase</keyword>
<proteinExistence type="inferred from homology"/>
<dbReference type="Proteomes" id="UP000622797">
    <property type="component" value="Unassembled WGS sequence"/>
</dbReference>
<dbReference type="PRINTS" id="PR00412">
    <property type="entry name" value="EPOXHYDRLASE"/>
</dbReference>
<dbReference type="AlphaFoldDB" id="A0A8H4WTI6"/>
<evidence type="ECO:0000256" key="2">
    <source>
        <dbReference type="ARBA" id="ARBA00038334"/>
    </source>
</evidence>
<comment type="caution">
    <text evidence="4">The sequence shown here is derived from an EMBL/GenBank/DDBJ whole genome shotgun (WGS) entry which is preliminary data.</text>
</comment>